<protein>
    <submittedName>
        <fullName evidence="1">Uncharacterized protein</fullName>
    </submittedName>
</protein>
<proteinExistence type="predicted"/>
<evidence type="ECO:0000313" key="2">
    <source>
        <dbReference type="Proteomes" id="UP000221384"/>
    </source>
</evidence>
<organism evidence="1 2">
    <name type="scientific">Malaciobacter canalis</name>
    <dbReference type="NCBI Taxonomy" id="1912871"/>
    <lineage>
        <taxon>Bacteria</taxon>
        <taxon>Pseudomonadati</taxon>
        <taxon>Campylobacterota</taxon>
        <taxon>Epsilonproteobacteria</taxon>
        <taxon>Campylobacterales</taxon>
        <taxon>Arcobacteraceae</taxon>
        <taxon>Malaciobacter</taxon>
    </lineage>
</organism>
<comment type="caution">
    <text evidence="1">The sequence shown here is derived from an EMBL/GenBank/DDBJ whole genome shotgun (WGS) entry which is preliminary data.</text>
</comment>
<accession>A0ABX4LPT7</accession>
<name>A0ABX4LPT7_9BACT</name>
<keyword evidence="2" id="KW-1185">Reference proteome</keyword>
<evidence type="ECO:0000313" key="1">
    <source>
        <dbReference type="EMBL" id="PHO09939.1"/>
    </source>
</evidence>
<reference evidence="1 2" key="1">
    <citation type="submission" date="2017-09" db="EMBL/GenBank/DDBJ databases">
        <authorList>
            <person name="Perez-Cataluna A."/>
            <person name="Figueras M.J."/>
            <person name="Salas-Masso N."/>
        </authorList>
    </citation>
    <scope>NUCLEOTIDE SEQUENCE [LARGE SCALE GENOMIC DNA]</scope>
    <source>
        <strain evidence="1 2">F138-33</strain>
    </source>
</reference>
<dbReference type="EMBL" id="NWVW01000006">
    <property type="protein sequence ID" value="PHO09939.1"/>
    <property type="molecule type" value="Genomic_DNA"/>
</dbReference>
<dbReference type="Proteomes" id="UP000221384">
    <property type="component" value="Unassembled WGS sequence"/>
</dbReference>
<sequence length="123" mass="14621">MIKLVQKKEYIVLTLKEFISIALNSNTRDIIYELEITEDACRAIKKHTNLNICKYKFIIEEEYIRHIRNGHEEDLELLPLIPIILNRFTSVEKSLTRNKQTGQNDVSLVFRKNLIMMLLEWCL</sequence>
<gene>
    <name evidence="1" type="ORF">CPG37_06250</name>
</gene>
<dbReference type="RefSeq" id="WP_099334251.1">
    <property type="nucleotide sequence ID" value="NZ_CP042812.1"/>
</dbReference>